<comment type="caution">
    <text evidence="1">The sequence shown here is derived from an EMBL/GenBank/DDBJ whole genome shotgun (WGS) entry which is preliminary data.</text>
</comment>
<name>A0ABR2EYL1_9ROSI</name>
<evidence type="ECO:0000313" key="1">
    <source>
        <dbReference type="EMBL" id="KAK8567776.1"/>
    </source>
</evidence>
<sequence length="122" mass="13613">MLFDPEYVETVDFMASYTRYMELIVAANLYGRVYCVAPVVAESDCFEAVRLANEVDLGQIGNTLITAIYDLVVHDCEVLMKHVGRTANSVADSLVVALRYVIMSLAKFVMSVSRRLSCMNCL</sequence>
<dbReference type="Proteomes" id="UP001472677">
    <property type="component" value="Unassembled WGS sequence"/>
</dbReference>
<protein>
    <recommendedName>
        <fullName evidence="3">RNase H type-1 domain-containing protein</fullName>
    </recommendedName>
</protein>
<accession>A0ABR2EYL1</accession>
<keyword evidence="2" id="KW-1185">Reference proteome</keyword>
<dbReference type="EMBL" id="JBBPBM010000009">
    <property type="protein sequence ID" value="KAK8567776.1"/>
    <property type="molecule type" value="Genomic_DNA"/>
</dbReference>
<organism evidence="1 2">
    <name type="scientific">Hibiscus sabdariffa</name>
    <name type="common">roselle</name>
    <dbReference type="NCBI Taxonomy" id="183260"/>
    <lineage>
        <taxon>Eukaryota</taxon>
        <taxon>Viridiplantae</taxon>
        <taxon>Streptophyta</taxon>
        <taxon>Embryophyta</taxon>
        <taxon>Tracheophyta</taxon>
        <taxon>Spermatophyta</taxon>
        <taxon>Magnoliopsida</taxon>
        <taxon>eudicotyledons</taxon>
        <taxon>Gunneridae</taxon>
        <taxon>Pentapetalae</taxon>
        <taxon>rosids</taxon>
        <taxon>malvids</taxon>
        <taxon>Malvales</taxon>
        <taxon>Malvaceae</taxon>
        <taxon>Malvoideae</taxon>
        <taxon>Hibiscus</taxon>
    </lineage>
</organism>
<evidence type="ECO:0000313" key="2">
    <source>
        <dbReference type="Proteomes" id="UP001472677"/>
    </source>
</evidence>
<gene>
    <name evidence="1" type="ORF">V6N12_006349</name>
</gene>
<evidence type="ECO:0008006" key="3">
    <source>
        <dbReference type="Google" id="ProtNLM"/>
    </source>
</evidence>
<proteinExistence type="predicted"/>
<reference evidence="1 2" key="1">
    <citation type="journal article" date="2024" name="G3 (Bethesda)">
        <title>Genome assembly of Hibiscus sabdariffa L. provides insights into metabolisms of medicinal natural products.</title>
        <authorList>
            <person name="Kim T."/>
        </authorList>
    </citation>
    <scope>NUCLEOTIDE SEQUENCE [LARGE SCALE GENOMIC DNA]</scope>
    <source>
        <strain evidence="1">TK-2024</strain>
        <tissue evidence="1">Old leaves</tissue>
    </source>
</reference>